<evidence type="ECO:0000256" key="4">
    <source>
        <dbReference type="ARBA" id="ARBA00023136"/>
    </source>
</evidence>
<keyword evidence="3 5" id="KW-1133">Transmembrane helix</keyword>
<gene>
    <name evidence="6" type="ORF">J2TS6_45280</name>
</gene>
<evidence type="ECO:0000313" key="6">
    <source>
        <dbReference type="EMBL" id="GIO33387.1"/>
    </source>
</evidence>
<dbReference type="EMBL" id="BORQ01000006">
    <property type="protein sequence ID" value="GIO33387.1"/>
    <property type="molecule type" value="Genomic_DNA"/>
</dbReference>
<evidence type="ECO:0008006" key="8">
    <source>
        <dbReference type="Google" id="ProtNLM"/>
    </source>
</evidence>
<keyword evidence="2 5" id="KW-0812">Transmembrane</keyword>
<accession>A0A920CE37</accession>
<dbReference type="AlphaFoldDB" id="A0A920CE37"/>
<protein>
    <recommendedName>
        <fullName evidence="8">DoxX family protein</fullName>
    </recommendedName>
</protein>
<dbReference type="GO" id="GO:0016020">
    <property type="term" value="C:membrane"/>
    <property type="evidence" value="ECO:0007669"/>
    <property type="project" value="UniProtKB-SubCell"/>
</dbReference>
<dbReference type="Pfam" id="PF13564">
    <property type="entry name" value="DoxX_2"/>
    <property type="match status" value="1"/>
</dbReference>
<keyword evidence="7" id="KW-1185">Reference proteome</keyword>
<keyword evidence="4 5" id="KW-0472">Membrane</keyword>
<sequence>MTVFSIVLQSLLIAYYVFSGFAKMIGAKYWVDVFNNLKLPQWFRVITGVVQLVGAAVLIIGFWYAGAIAWGGIWLGVTMLVAFLAHIRVKDSFGKTVQPVVFLALIVIVTMINADGMLNLL</sequence>
<dbReference type="RefSeq" id="WP_160043549.1">
    <property type="nucleotide sequence ID" value="NZ_BORQ01000006.1"/>
</dbReference>
<proteinExistence type="predicted"/>
<evidence type="ECO:0000256" key="1">
    <source>
        <dbReference type="ARBA" id="ARBA00004141"/>
    </source>
</evidence>
<feature type="transmembrane region" description="Helical" evidence="5">
    <location>
        <begin position="42"/>
        <end position="62"/>
    </location>
</feature>
<evidence type="ECO:0000256" key="5">
    <source>
        <dbReference type="SAM" id="Phobius"/>
    </source>
</evidence>
<name>A0A920CE37_9BACL</name>
<organism evidence="6 7">
    <name type="scientific">Paenibacillus albilobatus</name>
    <dbReference type="NCBI Taxonomy" id="2716884"/>
    <lineage>
        <taxon>Bacteria</taxon>
        <taxon>Bacillati</taxon>
        <taxon>Bacillota</taxon>
        <taxon>Bacilli</taxon>
        <taxon>Bacillales</taxon>
        <taxon>Paenibacillaceae</taxon>
        <taxon>Paenibacillus</taxon>
    </lineage>
</organism>
<feature type="transmembrane region" description="Helical" evidence="5">
    <location>
        <begin position="68"/>
        <end position="87"/>
    </location>
</feature>
<comment type="subcellular location">
    <subcellularLocation>
        <location evidence="1">Membrane</location>
        <topology evidence="1">Multi-pass membrane protein</topology>
    </subcellularLocation>
</comment>
<evidence type="ECO:0000313" key="7">
    <source>
        <dbReference type="Proteomes" id="UP000679779"/>
    </source>
</evidence>
<comment type="caution">
    <text evidence="6">The sequence shown here is derived from an EMBL/GenBank/DDBJ whole genome shotgun (WGS) entry which is preliminary data.</text>
</comment>
<feature type="transmembrane region" description="Helical" evidence="5">
    <location>
        <begin position="99"/>
        <end position="118"/>
    </location>
</feature>
<evidence type="ECO:0000256" key="2">
    <source>
        <dbReference type="ARBA" id="ARBA00022692"/>
    </source>
</evidence>
<dbReference type="Proteomes" id="UP000679779">
    <property type="component" value="Unassembled WGS sequence"/>
</dbReference>
<evidence type="ECO:0000256" key="3">
    <source>
        <dbReference type="ARBA" id="ARBA00022989"/>
    </source>
</evidence>
<feature type="transmembrane region" description="Helical" evidence="5">
    <location>
        <begin position="6"/>
        <end position="30"/>
    </location>
</feature>
<dbReference type="InterPro" id="IPR032808">
    <property type="entry name" value="DoxX"/>
</dbReference>
<reference evidence="6" key="1">
    <citation type="submission" date="2021-03" db="EMBL/GenBank/DDBJ databases">
        <title>Antimicrobial resistance genes in bacteria isolated from Japanese honey, and their potential for conferring macrolide and lincosamide resistance in the American foulbrood pathogen Paenibacillus larvae.</title>
        <authorList>
            <person name="Okamoto M."/>
            <person name="Kumagai M."/>
            <person name="Kanamori H."/>
            <person name="Takamatsu D."/>
        </authorList>
    </citation>
    <scope>NUCLEOTIDE SEQUENCE</scope>
    <source>
        <strain evidence="6">J2TS6</strain>
    </source>
</reference>